<comment type="caution">
    <text evidence="3">The sequence shown here is derived from an EMBL/GenBank/DDBJ whole genome shotgun (WGS) entry which is preliminary data.</text>
</comment>
<dbReference type="EMBL" id="BAABHC010000011">
    <property type="protein sequence ID" value="GAA4432074.1"/>
    <property type="molecule type" value="Genomic_DNA"/>
</dbReference>
<keyword evidence="4" id="KW-1185">Reference proteome</keyword>
<reference evidence="4" key="1">
    <citation type="journal article" date="2019" name="Int. J. Syst. Evol. Microbiol.">
        <title>The Global Catalogue of Microorganisms (GCM) 10K type strain sequencing project: providing services to taxonomists for standard genome sequencing and annotation.</title>
        <authorList>
            <consortium name="The Broad Institute Genomics Platform"/>
            <consortium name="The Broad Institute Genome Sequencing Center for Infectious Disease"/>
            <person name="Wu L."/>
            <person name="Ma J."/>
        </authorList>
    </citation>
    <scope>NUCLEOTIDE SEQUENCE [LARGE SCALE GENOMIC DNA]</scope>
    <source>
        <strain evidence="4">JCM 17926</strain>
    </source>
</reference>
<accession>A0ABP8LNB7</accession>
<feature type="chain" id="PRO_5047436920" description="Outer membrane protein beta-barrel domain-containing protein" evidence="1">
    <location>
        <begin position="20"/>
        <end position="200"/>
    </location>
</feature>
<name>A0ABP8LNB7_9BACT</name>
<gene>
    <name evidence="3" type="ORF">GCM10023188_20230</name>
</gene>
<dbReference type="Proteomes" id="UP001500552">
    <property type="component" value="Unassembled WGS sequence"/>
</dbReference>
<evidence type="ECO:0000313" key="3">
    <source>
        <dbReference type="EMBL" id="GAA4432074.1"/>
    </source>
</evidence>
<dbReference type="Pfam" id="PF13568">
    <property type="entry name" value="OMP_b-brl_2"/>
    <property type="match status" value="1"/>
</dbReference>
<keyword evidence="1" id="KW-0732">Signal</keyword>
<feature type="signal peptide" evidence="1">
    <location>
        <begin position="1"/>
        <end position="19"/>
    </location>
</feature>
<protein>
    <recommendedName>
        <fullName evidence="2">Outer membrane protein beta-barrel domain-containing protein</fullName>
    </recommendedName>
</protein>
<dbReference type="RefSeq" id="WP_345158775.1">
    <property type="nucleotide sequence ID" value="NZ_BAABHC010000011.1"/>
</dbReference>
<organism evidence="3 4">
    <name type="scientific">Pontibacter saemangeumensis</name>
    <dbReference type="NCBI Taxonomy" id="1084525"/>
    <lineage>
        <taxon>Bacteria</taxon>
        <taxon>Pseudomonadati</taxon>
        <taxon>Bacteroidota</taxon>
        <taxon>Cytophagia</taxon>
        <taxon>Cytophagales</taxon>
        <taxon>Hymenobacteraceae</taxon>
        <taxon>Pontibacter</taxon>
    </lineage>
</organism>
<dbReference type="InterPro" id="IPR011250">
    <property type="entry name" value="OMP/PagP_B-barrel"/>
</dbReference>
<dbReference type="InterPro" id="IPR025665">
    <property type="entry name" value="Beta-barrel_OMP_2"/>
</dbReference>
<evidence type="ECO:0000256" key="1">
    <source>
        <dbReference type="SAM" id="SignalP"/>
    </source>
</evidence>
<evidence type="ECO:0000313" key="4">
    <source>
        <dbReference type="Proteomes" id="UP001500552"/>
    </source>
</evidence>
<dbReference type="SUPFAM" id="SSF56925">
    <property type="entry name" value="OMPA-like"/>
    <property type="match status" value="1"/>
</dbReference>
<sequence>MKRILLLLAFVATSVAANAQIQAGVKAGLSTANVKIQEVRNDPWQYAKAENVTGYHAGAFVRLQFGGLFLQPEAVLTSTGGKVEISSADDTMPVHVEDIKFNRLDVPLLVGYNFGNVFRVQAGPVASSLLSARREGQNIKEYMNNSDWGLQAGVGIDIGSITADVRYERINRQLTNPDQQTGMEFNNQQFIVSLGYKLLR</sequence>
<proteinExistence type="predicted"/>
<evidence type="ECO:0000259" key="2">
    <source>
        <dbReference type="Pfam" id="PF13568"/>
    </source>
</evidence>
<feature type="domain" description="Outer membrane protein beta-barrel" evidence="2">
    <location>
        <begin position="20"/>
        <end position="168"/>
    </location>
</feature>